<comment type="caution">
    <text evidence="2">The sequence shown here is derived from an EMBL/GenBank/DDBJ whole genome shotgun (WGS) entry which is preliminary data.</text>
</comment>
<keyword evidence="1" id="KW-0812">Transmembrane</keyword>
<reference evidence="2 3" key="1">
    <citation type="submission" date="2023-06" db="EMBL/GenBank/DDBJ databases">
        <title>Novel species in genus Planococcus.</title>
        <authorList>
            <person name="Ning S."/>
        </authorList>
    </citation>
    <scope>NUCLEOTIDE SEQUENCE [LARGE SCALE GENOMIC DNA]</scope>
    <source>
        <strain evidence="2 3">N028</strain>
    </source>
</reference>
<keyword evidence="1" id="KW-0472">Membrane</keyword>
<name>A0ABT8N0I1_9BACL</name>
<feature type="transmembrane region" description="Helical" evidence="1">
    <location>
        <begin position="6"/>
        <end position="29"/>
    </location>
</feature>
<keyword evidence="3" id="KW-1185">Reference proteome</keyword>
<proteinExistence type="predicted"/>
<dbReference type="RefSeq" id="WP_301722956.1">
    <property type="nucleotide sequence ID" value="NZ_JAUJWV010000001.1"/>
</dbReference>
<evidence type="ECO:0000256" key="1">
    <source>
        <dbReference type="SAM" id="Phobius"/>
    </source>
</evidence>
<gene>
    <name evidence="2" type="ORF">QWY14_05285</name>
</gene>
<feature type="transmembrane region" description="Helical" evidence="1">
    <location>
        <begin position="61"/>
        <end position="79"/>
    </location>
</feature>
<dbReference type="Proteomes" id="UP001172055">
    <property type="component" value="Unassembled WGS sequence"/>
</dbReference>
<evidence type="ECO:0000313" key="2">
    <source>
        <dbReference type="EMBL" id="MDN7241192.1"/>
    </source>
</evidence>
<evidence type="ECO:0000313" key="3">
    <source>
        <dbReference type="Proteomes" id="UP001172055"/>
    </source>
</evidence>
<keyword evidence="1" id="KW-1133">Transmembrane helix</keyword>
<sequence>MGLNFIAAYFFQVNIIDIAFPVGILGIIVTSPNNPMTDLFNSQTYMPVEGERYSKFGQMPIFASIAYTFFGAALVFFVYKDYFI</sequence>
<dbReference type="EMBL" id="JAUJWV010000001">
    <property type="protein sequence ID" value="MDN7241192.1"/>
    <property type="molecule type" value="Genomic_DNA"/>
</dbReference>
<organism evidence="2 3">
    <name type="scientific">Planococcus shixiaomingii</name>
    <dbReference type="NCBI Taxonomy" id="3058393"/>
    <lineage>
        <taxon>Bacteria</taxon>
        <taxon>Bacillati</taxon>
        <taxon>Bacillota</taxon>
        <taxon>Bacilli</taxon>
        <taxon>Bacillales</taxon>
        <taxon>Caryophanaceae</taxon>
        <taxon>Planococcus</taxon>
    </lineage>
</organism>
<accession>A0ABT8N0I1</accession>
<protein>
    <submittedName>
        <fullName evidence="2">Uncharacterized protein</fullName>
    </submittedName>
</protein>